<protein>
    <recommendedName>
        <fullName evidence="4">Histidine kinase N-terminal 7TM region domain-containing protein</fullName>
    </recommendedName>
</protein>
<feature type="transmembrane region" description="Helical" evidence="1">
    <location>
        <begin position="120"/>
        <end position="139"/>
    </location>
</feature>
<keyword evidence="3" id="KW-1185">Reference proteome</keyword>
<evidence type="ECO:0008006" key="4">
    <source>
        <dbReference type="Google" id="ProtNLM"/>
    </source>
</evidence>
<organism evidence="2 3">
    <name type="scientific">Pedobacter albus</name>
    <dbReference type="NCBI Taxonomy" id="3113905"/>
    <lineage>
        <taxon>Bacteria</taxon>
        <taxon>Pseudomonadati</taxon>
        <taxon>Bacteroidota</taxon>
        <taxon>Sphingobacteriia</taxon>
        <taxon>Sphingobacteriales</taxon>
        <taxon>Sphingobacteriaceae</taxon>
        <taxon>Pedobacter</taxon>
    </lineage>
</organism>
<gene>
    <name evidence="2" type="ORF">VRU48_10800</name>
</gene>
<keyword evidence="1" id="KW-1133">Transmembrane helix</keyword>
<dbReference type="Proteomes" id="UP001336835">
    <property type="component" value="Unassembled WGS sequence"/>
</dbReference>
<proteinExistence type="predicted"/>
<reference evidence="2 3" key="1">
    <citation type="submission" date="2024-01" db="EMBL/GenBank/DDBJ databases">
        <title>Pedobacter sp. nov., isolated from fresh soil.</title>
        <authorList>
            <person name="Le N.T.T."/>
        </authorList>
    </citation>
    <scope>NUCLEOTIDE SEQUENCE [LARGE SCALE GENOMIC DNA]</scope>
    <source>
        <strain evidence="2 3">KR3-3</strain>
    </source>
</reference>
<feature type="transmembrane region" description="Helical" evidence="1">
    <location>
        <begin position="159"/>
        <end position="179"/>
    </location>
</feature>
<comment type="caution">
    <text evidence="2">The sequence shown here is derived from an EMBL/GenBank/DDBJ whole genome shotgun (WGS) entry which is preliminary data.</text>
</comment>
<feature type="transmembrane region" description="Helical" evidence="1">
    <location>
        <begin position="191"/>
        <end position="213"/>
    </location>
</feature>
<evidence type="ECO:0000256" key="1">
    <source>
        <dbReference type="SAM" id="Phobius"/>
    </source>
</evidence>
<dbReference type="EMBL" id="JAZDQT010000002">
    <property type="protein sequence ID" value="MEE1945594.1"/>
    <property type="molecule type" value="Genomic_DNA"/>
</dbReference>
<keyword evidence="1" id="KW-0812">Transmembrane</keyword>
<feature type="transmembrane region" description="Helical" evidence="1">
    <location>
        <begin position="14"/>
        <end position="33"/>
    </location>
</feature>
<feature type="transmembrane region" description="Helical" evidence="1">
    <location>
        <begin position="69"/>
        <end position="87"/>
    </location>
</feature>
<feature type="transmembrane region" description="Helical" evidence="1">
    <location>
        <begin position="40"/>
        <end position="57"/>
    </location>
</feature>
<keyword evidence="1" id="KW-0472">Membrane</keyword>
<evidence type="ECO:0000313" key="3">
    <source>
        <dbReference type="Proteomes" id="UP001336835"/>
    </source>
</evidence>
<name>A0ABU7I8P3_9SPHI</name>
<accession>A0ABU7I8P3</accession>
<sequence>MVAFSHTQKILSEVLIWVQLLTALVALFYLPQLKNSHWKWLSYYCCAVFLMEAFAKWGLKHHPSSISKYYDFFVIPIEFIFFYWVYAIKSLNRPKLFWIIVGIFCISFLPYFTIIHKPGMMLSLSYTVGTVLLMFLVILEIFKQIKSEKILLFHTNYMFYINIGIILFYVGTLPFFSFYNLLLGEPDLWSIYYTFFLVANNLMYLLFTAAFIWGKPNTY</sequence>
<evidence type="ECO:0000313" key="2">
    <source>
        <dbReference type="EMBL" id="MEE1945594.1"/>
    </source>
</evidence>
<feature type="transmembrane region" description="Helical" evidence="1">
    <location>
        <begin position="96"/>
        <end position="114"/>
    </location>
</feature>
<dbReference type="RefSeq" id="WP_330107935.1">
    <property type="nucleotide sequence ID" value="NZ_JAZDQT010000002.1"/>
</dbReference>